<keyword evidence="3" id="KW-0963">Cytoplasm</keyword>
<dbReference type="GO" id="GO:0019773">
    <property type="term" value="C:proteasome core complex, alpha-subunit complex"/>
    <property type="evidence" value="ECO:0007669"/>
    <property type="project" value="UniProtKB-UniRule"/>
</dbReference>
<reference evidence="5 6" key="1">
    <citation type="submission" date="2014-04" db="EMBL/GenBank/DDBJ databases">
        <title>A new species of microsporidia sheds light on the evolution of extreme parasitism.</title>
        <authorList>
            <person name="Haag K.L."/>
            <person name="James T.Y."/>
            <person name="Larsson R."/>
            <person name="Schaer T.M."/>
            <person name="Refardt D."/>
            <person name="Pombert J.-F."/>
            <person name="Ebert D."/>
        </authorList>
    </citation>
    <scope>NUCLEOTIDE SEQUENCE [LARGE SCALE GENOMIC DNA]</scope>
    <source>
        <strain evidence="5 6">UGP3</strain>
        <tissue evidence="5">Spores</tissue>
    </source>
</reference>
<protein>
    <recommendedName>
        <fullName evidence="3">Proteasome subunit alpha type</fullName>
    </recommendedName>
</protein>
<dbReference type="PANTHER" id="PTHR11599">
    <property type="entry name" value="PROTEASOME SUBUNIT ALPHA/BETA"/>
    <property type="match status" value="1"/>
</dbReference>
<comment type="subunit">
    <text evidence="3">The 26S proteasome consists of a 20S proteasome core and two 19S regulatory subunits.</text>
</comment>
<dbReference type="Pfam" id="PF10584">
    <property type="entry name" value="Proteasome_A_N"/>
    <property type="match status" value="1"/>
</dbReference>
<dbReference type="InterPro" id="IPR001353">
    <property type="entry name" value="Proteasome_sua/b"/>
</dbReference>
<dbReference type="OrthoDB" id="431557at2759"/>
<dbReference type="RefSeq" id="XP_013237232.1">
    <property type="nucleotide sequence ID" value="XM_013381778.1"/>
</dbReference>
<feature type="domain" description="Proteasome alpha-type subunits" evidence="4">
    <location>
        <begin position="10"/>
        <end position="32"/>
    </location>
</feature>
<dbReference type="GO" id="GO:0005634">
    <property type="term" value="C:nucleus"/>
    <property type="evidence" value="ECO:0007669"/>
    <property type="project" value="UniProtKB-SubCell"/>
</dbReference>
<comment type="subcellular location">
    <subcellularLocation>
        <location evidence="3">Cytoplasm</location>
    </subcellularLocation>
    <subcellularLocation>
        <location evidence="3">Nucleus</location>
    </subcellularLocation>
</comment>
<dbReference type="InterPro" id="IPR023332">
    <property type="entry name" value="Proteasome_alpha-type"/>
</dbReference>
<dbReference type="Proteomes" id="UP000029725">
    <property type="component" value="Unassembled WGS sequence"/>
</dbReference>
<dbReference type="GO" id="GO:0005737">
    <property type="term" value="C:cytoplasm"/>
    <property type="evidence" value="ECO:0007669"/>
    <property type="project" value="UniProtKB-SubCell"/>
</dbReference>
<dbReference type="Pfam" id="PF00227">
    <property type="entry name" value="Proteasome"/>
    <property type="match status" value="1"/>
</dbReference>
<proteinExistence type="inferred from homology"/>
<dbReference type="EMBL" id="JMKJ01000510">
    <property type="protein sequence ID" value="KGG50785.1"/>
    <property type="molecule type" value="Genomic_DNA"/>
</dbReference>
<dbReference type="InterPro" id="IPR029055">
    <property type="entry name" value="Ntn_hydrolases_N"/>
</dbReference>
<dbReference type="GeneID" id="25260321"/>
<evidence type="ECO:0000259" key="4">
    <source>
        <dbReference type="PROSITE" id="PS00388"/>
    </source>
</evidence>
<dbReference type="HOGENOM" id="CLU_035750_4_1_1"/>
<dbReference type="InterPro" id="IPR050115">
    <property type="entry name" value="Proteasome_alpha"/>
</dbReference>
<keyword evidence="6" id="KW-1185">Reference proteome</keyword>
<name>A0A098VP98_9MICR</name>
<accession>A0A098VP98</accession>
<dbReference type="SUPFAM" id="SSF56235">
    <property type="entry name" value="N-terminal nucleophile aminohydrolases (Ntn hydrolases)"/>
    <property type="match status" value="1"/>
</dbReference>
<evidence type="ECO:0000256" key="1">
    <source>
        <dbReference type="ARBA" id="ARBA00022942"/>
    </source>
</evidence>
<dbReference type="GO" id="GO:0006511">
    <property type="term" value="P:ubiquitin-dependent protein catabolic process"/>
    <property type="evidence" value="ECO:0007669"/>
    <property type="project" value="InterPro"/>
</dbReference>
<comment type="similarity">
    <text evidence="2 3">Belongs to the peptidase T1A family.</text>
</comment>
<dbReference type="InterPro" id="IPR000426">
    <property type="entry name" value="Proteasome_asu_N"/>
</dbReference>
<sequence length="275" mass="29936">MSSDAASDRFSFSLTTFSPTGKLVQIEYALKAVLNGHTSVGIKTKEGIVLAAEKRLASPLIDTMESRVTLVAPGLGLVYSGISPDAKLLIAKARKIAQKHWMAFREYPTALILVKELASVVQEYTQSGGVRPFGVSFLVAGFDDSAATGDGNQRKTITPHSLYQIDPSGTFWQWRATAIGKNTANAKAFLERRYQEDSTLEDAIHTAILAIKEGYEASGASGSSFSADCIEIGILRMVPFHVSVNTHIPEWQTRSMAPEFVLLSQTEVTEYLESI</sequence>
<dbReference type="PROSITE" id="PS51475">
    <property type="entry name" value="PROTEASOME_ALPHA_2"/>
    <property type="match status" value="1"/>
</dbReference>
<evidence type="ECO:0000256" key="2">
    <source>
        <dbReference type="PROSITE-ProRule" id="PRU00808"/>
    </source>
</evidence>
<dbReference type="Gene3D" id="3.60.20.10">
    <property type="entry name" value="Glutamine Phosphoribosylpyrophosphate, subunit 1, domain 1"/>
    <property type="match status" value="1"/>
</dbReference>
<keyword evidence="1 2" id="KW-0647">Proteasome</keyword>
<evidence type="ECO:0000313" key="6">
    <source>
        <dbReference type="Proteomes" id="UP000029725"/>
    </source>
</evidence>
<evidence type="ECO:0000313" key="5">
    <source>
        <dbReference type="EMBL" id="KGG50785.1"/>
    </source>
</evidence>
<organism evidence="5 6">
    <name type="scientific">Mitosporidium daphniae</name>
    <dbReference type="NCBI Taxonomy" id="1485682"/>
    <lineage>
        <taxon>Eukaryota</taxon>
        <taxon>Fungi</taxon>
        <taxon>Fungi incertae sedis</taxon>
        <taxon>Microsporidia</taxon>
        <taxon>Mitosporidium</taxon>
    </lineage>
</organism>
<dbReference type="AlphaFoldDB" id="A0A098VP98"/>
<evidence type="ECO:0000256" key="3">
    <source>
        <dbReference type="RuleBase" id="RU000551"/>
    </source>
</evidence>
<comment type="caution">
    <text evidence="5">The sequence shown here is derived from an EMBL/GenBank/DDBJ whole genome shotgun (WGS) entry which is preliminary data.</text>
</comment>
<gene>
    <name evidence="5" type="ORF">DI09_55p20</name>
</gene>
<dbReference type="PROSITE" id="PS00388">
    <property type="entry name" value="PROTEASOME_ALPHA_1"/>
    <property type="match status" value="1"/>
</dbReference>
<dbReference type="SMART" id="SM00948">
    <property type="entry name" value="Proteasome_A_N"/>
    <property type="match status" value="1"/>
</dbReference>
<keyword evidence="3" id="KW-0539">Nucleus</keyword>
<dbReference type="VEuPathDB" id="MicrosporidiaDB:DI09_55p20"/>